<dbReference type="Gene3D" id="3.40.190.10">
    <property type="entry name" value="Periplasmic binding protein-like II"/>
    <property type="match status" value="1"/>
</dbReference>
<name>X0TAB9_9ZZZZ</name>
<protein>
    <recommendedName>
        <fullName evidence="2">Extracellular solute-binding protein</fullName>
    </recommendedName>
</protein>
<organism evidence="1">
    <name type="scientific">marine sediment metagenome</name>
    <dbReference type="NCBI Taxonomy" id="412755"/>
    <lineage>
        <taxon>unclassified sequences</taxon>
        <taxon>metagenomes</taxon>
        <taxon>ecological metagenomes</taxon>
    </lineage>
</organism>
<proteinExistence type="predicted"/>
<dbReference type="AlphaFoldDB" id="X0TAB9"/>
<accession>X0TAB9</accession>
<dbReference type="InterPro" id="IPR050490">
    <property type="entry name" value="Bact_solute-bd_prot1"/>
</dbReference>
<reference evidence="1" key="1">
    <citation type="journal article" date="2014" name="Front. Microbiol.">
        <title>High frequency of phylogenetically diverse reductive dehalogenase-homologous genes in deep subseafloor sedimentary metagenomes.</title>
        <authorList>
            <person name="Kawai M."/>
            <person name="Futagami T."/>
            <person name="Toyoda A."/>
            <person name="Takaki Y."/>
            <person name="Nishi S."/>
            <person name="Hori S."/>
            <person name="Arai W."/>
            <person name="Tsubouchi T."/>
            <person name="Morono Y."/>
            <person name="Uchiyama I."/>
            <person name="Ito T."/>
            <person name="Fujiyama A."/>
            <person name="Inagaki F."/>
            <person name="Takami H."/>
        </authorList>
    </citation>
    <scope>NUCLEOTIDE SEQUENCE</scope>
    <source>
        <strain evidence="1">Expedition CK06-06</strain>
    </source>
</reference>
<evidence type="ECO:0000313" key="1">
    <source>
        <dbReference type="EMBL" id="GAF72995.1"/>
    </source>
</evidence>
<dbReference type="PANTHER" id="PTHR43649">
    <property type="entry name" value="ARABINOSE-BINDING PROTEIN-RELATED"/>
    <property type="match status" value="1"/>
</dbReference>
<dbReference type="PANTHER" id="PTHR43649:SF12">
    <property type="entry name" value="DIACETYLCHITOBIOSE BINDING PROTEIN DASA"/>
    <property type="match status" value="1"/>
</dbReference>
<dbReference type="InterPro" id="IPR006059">
    <property type="entry name" value="SBP"/>
</dbReference>
<dbReference type="SUPFAM" id="SSF53850">
    <property type="entry name" value="Periplasmic binding protein-like II"/>
    <property type="match status" value="1"/>
</dbReference>
<evidence type="ECO:0008006" key="2">
    <source>
        <dbReference type="Google" id="ProtNLM"/>
    </source>
</evidence>
<dbReference type="EMBL" id="BARS01008037">
    <property type="protein sequence ID" value="GAF72995.1"/>
    <property type="molecule type" value="Genomic_DNA"/>
</dbReference>
<dbReference type="Pfam" id="PF13416">
    <property type="entry name" value="SBP_bac_8"/>
    <property type="match status" value="1"/>
</dbReference>
<comment type="caution">
    <text evidence="1">The sequence shown here is derived from an EMBL/GenBank/DDBJ whole genome shotgun (WGS) entry which is preliminary data.</text>
</comment>
<sequence>MLYYNQTWARQLGFSNPPESPEEFRRQACAAALANNADDDTDNNGTGGLLVNTAPPAVLSWMYAFDSEIVASTGSGYDFNTPETHTSLEYLRRLYDDGCAWQMLSDYAEPHFAARRALFTTGSIADLYYVAAALEDAGNPDNWTVIGFPTEERLPVIDVYGPAYAMFASSPEEQLAAWIFLQWLLAPENQSRFIEASGTLPLSTATLDYLQDYAGDRLQWAAAVNLLGNARGEPAFPSWSVVRWTLGDIGMQVFRSYFTTEYITDTLTLLDETANELHKQTP</sequence>
<gene>
    <name evidence="1" type="ORF">S01H1_15397</name>
</gene>